<keyword evidence="2" id="KW-1185">Reference proteome</keyword>
<dbReference type="EMBL" id="KM083128">
    <property type="protein sequence ID" value="AII28218.1"/>
    <property type="molecule type" value="Genomic_DNA"/>
</dbReference>
<dbReference type="Proteomes" id="UP000028659">
    <property type="component" value="Genome"/>
</dbReference>
<name>A0A076G9B0_9CAUD</name>
<sequence>MSEPIVTVWRNKIPHRCTILYWGRKLRFIAGRPRRIVNLRWMHVWTAHAPIVGGETIVIDARGLGSWHSFKCYHADGRPIVITGPAEVPGVDQ</sequence>
<gene>
    <name evidence="1" type="primary">74</name>
    <name evidence="1" type="ORF">PBI_SPARKY_74</name>
</gene>
<evidence type="ECO:0000313" key="1">
    <source>
        <dbReference type="EMBL" id="AII28218.1"/>
    </source>
</evidence>
<dbReference type="GeneID" id="23680241"/>
<dbReference type="KEGG" id="vg:23680241"/>
<proteinExistence type="predicted"/>
<evidence type="ECO:0000313" key="2">
    <source>
        <dbReference type="Proteomes" id="UP000028659"/>
    </source>
</evidence>
<accession>A0A076G9B0</accession>
<reference evidence="1 2" key="1">
    <citation type="submission" date="2014-07" db="EMBL/GenBank/DDBJ databases">
        <authorList>
            <person name="Simmons-Yager K."/>
            <person name="Taylor B.J."/>
            <person name="Thorniley A.J."/>
            <person name="Dasenko M.A."/>
            <person name="Denver D.R."/>
            <person name="Garcia-Ruiz H."/>
            <person name="Hoyer J.S."/>
            <person name="Jogdeo S."/>
            <person name="Sullivan C.M."/>
            <person name="Peterson M.R."/>
            <person name="Rowley E.R."/>
            <person name="Schnitzler C.E."/>
            <person name="Vining K.J."/>
            <person name="Almabruk K.H."/>
            <person name="Banawas S."/>
            <person name="Beatty C."/>
            <person name="Bullock C.J."/>
            <person name="Cappellazzi J.E."/>
            <person name="Chagani S.E."/>
            <person name="Chatterjee P."/>
            <person name="Cram E.D."/>
            <person name="Elorriaga M.E.S.T.E.F.A."/>
            <person name="Esser M."/>
            <person name="Fellows E.J."/>
            <person name="Garcia G.R."/>
            <person name="Gullaba J.M."/>
            <person name="Kinsley M.A."/>
            <person name="Luo F."/>
            <person name="Mcginnis M."/>
            <person name="Paquette C.E."/>
            <person name="Reddekopp R.L."/>
            <person name="Rosen K.L."/>
            <person name="Sahlfeld L.M."/>
            <person name="Vondras A.M."/>
            <person name="Wang J.X."/>
            <person name="Weiss E.S."/>
            <person name="Wernick R."/>
            <person name="Abuelizz H.A."/>
            <person name="Amaro Y."/>
            <person name="Archer C.L."/>
            <person name="Basu A."/>
            <person name="Bellinger M.R."/>
            <person name="Johnson S.F."/>
            <person name="Kitchen S.A."/>
            <person name="Li M."/>
            <person name="Morey-Castro K.E."/>
            <person name="Lavalleur H.J."/>
            <person name="Rangel L.J."/>
            <person name="Ree J.F."/>
            <person name="Shay S.D."/>
            <person name="Sheng Y."/>
            <person name="Smyth J.C."/>
            <person name="Stamm E.A."/>
            <person name="Taylor C.R."/>
            <person name="Vining O.B."/>
            <person name="Wanzeck K.M."/>
            <person name="Watson G."/>
            <person name="Bruck A.J."/>
            <person name="Anders K.R."/>
            <person name="Braun M.A."/>
            <person name="Delesalle V.A."/>
            <person name="Hughes L.E."/>
            <person name="Ware V.C."/>
            <person name="Bradley K.W."/>
            <person name="Barker L.P."/>
            <person name="Asai D.J."/>
            <person name="Bowman C.A."/>
            <person name="Russell D.A."/>
            <person name="Pope W.H."/>
            <person name="Jacobs-Sera D."/>
            <person name="Hendrix R.W."/>
            <person name="Hatfull G.F."/>
        </authorList>
    </citation>
    <scope>NUCLEOTIDE SEQUENCE [LARGE SCALE GENOMIC DNA]</scope>
</reference>
<dbReference type="RefSeq" id="YP_009125453.1">
    <property type="nucleotide sequence ID" value="NC_026597.1"/>
</dbReference>
<protein>
    <submittedName>
        <fullName evidence="1">Uncharacterized protein</fullName>
    </submittedName>
</protein>
<organism evidence="1 2">
    <name type="scientific">Mycobacterium phage Sparky</name>
    <dbReference type="NCBI Taxonomy" id="1527493"/>
    <lineage>
        <taxon>Viruses</taxon>
        <taxon>Duplodnaviria</taxon>
        <taxon>Heunggongvirae</taxon>
        <taxon>Uroviricota</taxon>
        <taxon>Caudoviricetes</taxon>
        <taxon>Sparkyvirus</taxon>
        <taxon>Sparkyvirus sparky</taxon>
    </lineage>
</organism>